<protein>
    <recommendedName>
        <fullName evidence="7">PRA1 family protein</fullName>
    </recommendedName>
</protein>
<comment type="similarity">
    <text evidence="3 7">Belongs to the PRA1 family.</text>
</comment>
<comment type="caution">
    <text evidence="8">The sequence shown here is derived from an EMBL/GenBank/DDBJ whole genome shotgun (WGS) entry which is preliminary data.</text>
</comment>
<evidence type="ECO:0000256" key="5">
    <source>
        <dbReference type="ARBA" id="ARBA00022989"/>
    </source>
</evidence>
<organism evidence="8 9">
    <name type="scientific">Owenia fusiformis</name>
    <name type="common">Polychaete worm</name>
    <dbReference type="NCBI Taxonomy" id="6347"/>
    <lineage>
        <taxon>Eukaryota</taxon>
        <taxon>Metazoa</taxon>
        <taxon>Spiralia</taxon>
        <taxon>Lophotrochozoa</taxon>
        <taxon>Annelida</taxon>
        <taxon>Polychaeta</taxon>
        <taxon>Sedentaria</taxon>
        <taxon>Canalipalpata</taxon>
        <taxon>Sabellida</taxon>
        <taxon>Oweniida</taxon>
        <taxon>Oweniidae</taxon>
        <taxon>Owenia</taxon>
    </lineage>
</organism>
<keyword evidence="6 7" id="KW-0472">Membrane</keyword>
<keyword evidence="5 7" id="KW-1133">Transmembrane helix</keyword>
<dbReference type="Pfam" id="PF03208">
    <property type="entry name" value="PRA1"/>
    <property type="match status" value="1"/>
</dbReference>
<evidence type="ECO:0000313" key="9">
    <source>
        <dbReference type="Proteomes" id="UP000749559"/>
    </source>
</evidence>
<accession>A0A8J1XTW9</accession>
<dbReference type="GO" id="GO:0016020">
    <property type="term" value="C:membrane"/>
    <property type="evidence" value="ECO:0007669"/>
    <property type="project" value="UniProtKB-SubCell"/>
</dbReference>
<feature type="transmembrane region" description="Helical" evidence="7">
    <location>
        <begin position="134"/>
        <end position="158"/>
    </location>
</feature>
<evidence type="ECO:0000256" key="6">
    <source>
        <dbReference type="ARBA" id="ARBA00023136"/>
    </source>
</evidence>
<evidence type="ECO:0000256" key="2">
    <source>
        <dbReference type="ARBA" id="ARBA00004234"/>
    </source>
</evidence>
<dbReference type="PANTHER" id="PTHR19317:SF0">
    <property type="entry name" value="PRENYLATED RAB ACCEPTOR PROTEIN 1"/>
    <property type="match status" value="1"/>
</dbReference>
<keyword evidence="4 7" id="KW-0812">Transmembrane</keyword>
<evidence type="ECO:0000313" key="8">
    <source>
        <dbReference type="EMBL" id="CAH1796756.1"/>
    </source>
</evidence>
<dbReference type="InterPro" id="IPR004895">
    <property type="entry name" value="Prenylated_rab_accept_PRA1"/>
</dbReference>
<dbReference type="GO" id="GO:0008021">
    <property type="term" value="C:synaptic vesicle"/>
    <property type="evidence" value="ECO:0007669"/>
    <property type="project" value="UniProtKB-SubCell"/>
</dbReference>
<evidence type="ECO:0000256" key="4">
    <source>
        <dbReference type="ARBA" id="ARBA00022692"/>
    </source>
</evidence>
<proteinExistence type="inferred from homology"/>
<dbReference type="EMBL" id="CAIIXF020000010">
    <property type="protein sequence ID" value="CAH1796756.1"/>
    <property type="molecule type" value="Genomic_DNA"/>
</dbReference>
<evidence type="ECO:0000256" key="3">
    <source>
        <dbReference type="ARBA" id="ARBA00006483"/>
    </source>
</evidence>
<gene>
    <name evidence="8" type="ORF">OFUS_LOCUS21132</name>
</gene>
<keyword evidence="9" id="KW-1185">Reference proteome</keyword>
<dbReference type="PANTHER" id="PTHR19317">
    <property type="entry name" value="PRENYLATED RAB ACCEPTOR 1-RELATED"/>
    <property type="match status" value="1"/>
</dbReference>
<comment type="subcellular location">
    <subcellularLocation>
        <location evidence="2">Cytoplasmic vesicle</location>
        <location evidence="2">Secretory vesicle</location>
        <location evidence="2">Synaptic vesicle</location>
    </subcellularLocation>
    <subcellularLocation>
        <location evidence="1 7">Membrane</location>
        <topology evidence="1 7">Multi-pass membrane protein</topology>
    </subcellularLocation>
</comment>
<evidence type="ECO:0000256" key="7">
    <source>
        <dbReference type="RuleBase" id="RU363107"/>
    </source>
</evidence>
<sequence>MESDLSGNIEVKESGTSTKKKGIMAINLSNVNAREWFQKQRDSIKPWAEFANTSKFRIPKSLTPIGPRIIKNIEHYQANYIFVFLGLVFFCILTSPLLLVAIAASLGACYIVNLKNQEGKVKVLGRELSLAQTYCAIGVASFPLFWLAGAGSVVFWIIGASFLSIMLHASTHLTQSEQETVELLDMETV</sequence>
<evidence type="ECO:0000256" key="1">
    <source>
        <dbReference type="ARBA" id="ARBA00004141"/>
    </source>
</evidence>
<feature type="transmembrane region" description="Helical" evidence="7">
    <location>
        <begin position="80"/>
        <end position="113"/>
    </location>
</feature>
<dbReference type="GO" id="GO:0005794">
    <property type="term" value="C:Golgi apparatus"/>
    <property type="evidence" value="ECO:0007669"/>
    <property type="project" value="TreeGrafter"/>
</dbReference>
<dbReference type="Proteomes" id="UP000749559">
    <property type="component" value="Unassembled WGS sequence"/>
</dbReference>
<dbReference type="OrthoDB" id="63113at2759"/>
<reference evidence="8" key="1">
    <citation type="submission" date="2022-03" db="EMBL/GenBank/DDBJ databases">
        <authorList>
            <person name="Martin C."/>
        </authorList>
    </citation>
    <scope>NUCLEOTIDE SEQUENCE</scope>
</reference>
<name>A0A8J1XTW9_OWEFU</name>
<dbReference type="AlphaFoldDB" id="A0A8J1XTW9"/>